<dbReference type="Proteomes" id="UP001153332">
    <property type="component" value="Unassembled WGS sequence"/>
</dbReference>
<protein>
    <submittedName>
        <fullName evidence="1">Uncharacterized protein</fullName>
    </submittedName>
</protein>
<keyword evidence="2" id="KW-1185">Reference proteome</keyword>
<dbReference type="EMBL" id="JAPUUL010002032">
    <property type="protein sequence ID" value="KAJ8126079.1"/>
    <property type="molecule type" value="Genomic_DNA"/>
</dbReference>
<proteinExistence type="predicted"/>
<reference evidence="1" key="1">
    <citation type="submission" date="2022-12" db="EMBL/GenBank/DDBJ databases">
        <title>Genome Sequence of Lasiodiplodia mahajangana.</title>
        <authorList>
            <person name="Buettner E."/>
        </authorList>
    </citation>
    <scope>NUCLEOTIDE SEQUENCE</scope>
    <source>
        <strain evidence="1">VT137</strain>
    </source>
</reference>
<evidence type="ECO:0000313" key="1">
    <source>
        <dbReference type="EMBL" id="KAJ8126079.1"/>
    </source>
</evidence>
<name>A0ACC2JF32_9PEZI</name>
<accession>A0ACC2JF32</accession>
<gene>
    <name evidence="1" type="ORF">O1611_g7559</name>
</gene>
<organism evidence="1 2">
    <name type="scientific">Lasiodiplodia mahajangana</name>
    <dbReference type="NCBI Taxonomy" id="1108764"/>
    <lineage>
        <taxon>Eukaryota</taxon>
        <taxon>Fungi</taxon>
        <taxon>Dikarya</taxon>
        <taxon>Ascomycota</taxon>
        <taxon>Pezizomycotina</taxon>
        <taxon>Dothideomycetes</taxon>
        <taxon>Dothideomycetes incertae sedis</taxon>
        <taxon>Botryosphaeriales</taxon>
        <taxon>Botryosphaeriaceae</taxon>
        <taxon>Lasiodiplodia</taxon>
    </lineage>
</organism>
<evidence type="ECO:0000313" key="2">
    <source>
        <dbReference type="Proteomes" id="UP001153332"/>
    </source>
</evidence>
<comment type="caution">
    <text evidence="1">The sequence shown here is derived from an EMBL/GenBank/DDBJ whole genome shotgun (WGS) entry which is preliminary data.</text>
</comment>
<sequence>MCWLDLGSLGCSVARFEQLGREAGLKIMGHRLITHYQIGEEAIQKLDAVFQQVSQENTAGAQSEKGTTAGIYGH</sequence>